<keyword evidence="2" id="KW-0547">Nucleotide-binding</keyword>
<organism evidence="9 10">
    <name type="scientific">Strongylocentrotus purpuratus</name>
    <name type="common">Purple sea urchin</name>
    <dbReference type="NCBI Taxonomy" id="7668"/>
    <lineage>
        <taxon>Eukaryota</taxon>
        <taxon>Metazoa</taxon>
        <taxon>Echinodermata</taxon>
        <taxon>Eleutherozoa</taxon>
        <taxon>Echinozoa</taxon>
        <taxon>Echinoidea</taxon>
        <taxon>Euechinoidea</taxon>
        <taxon>Echinacea</taxon>
        <taxon>Camarodonta</taxon>
        <taxon>Echinidea</taxon>
        <taxon>Strongylocentrotidae</taxon>
        <taxon>Strongylocentrotus</taxon>
    </lineage>
</organism>
<protein>
    <recommendedName>
        <fullName evidence="11">Fucose kinase</fullName>
    </recommendedName>
</protein>
<dbReference type="CTD" id="197258"/>
<keyword evidence="3" id="KW-0418">Kinase</keyword>
<dbReference type="PANTHER" id="PTHR32463">
    <property type="entry name" value="L-FUCOSE KINASE"/>
    <property type="match status" value="1"/>
</dbReference>
<dbReference type="Pfam" id="PF00288">
    <property type="entry name" value="GHMP_kinases_N"/>
    <property type="match status" value="1"/>
</dbReference>
<keyword evidence="1" id="KW-0808">Transferase</keyword>
<reference evidence="10" key="1">
    <citation type="submission" date="2015-02" db="EMBL/GenBank/DDBJ databases">
        <title>Genome sequencing for Strongylocentrotus purpuratus.</title>
        <authorList>
            <person name="Murali S."/>
            <person name="Liu Y."/>
            <person name="Vee V."/>
            <person name="English A."/>
            <person name="Wang M."/>
            <person name="Skinner E."/>
            <person name="Han Y."/>
            <person name="Muzny D.M."/>
            <person name="Worley K.C."/>
            <person name="Gibbs R.A."/>
        </authorList>
    </citation>
    <scope>NUCLEOTIDE SEQUENCE</scope>
</reference>
<dbReference type="EnsemblMetazoa" id="XM_030975257">
    <property type="protein sequence ID" value="XP_030831117"/>
    <property type="gene ID" value="LOC100892878"/>
</dbReference>
<dbReference type="SUPFAM" id="SSF54211">
    <property type="entry name" value="Ribosomal protein S5 domain 2-like"/>
    <property type="match status" value="1"/>
</dbReference>
<dbReference type="SUPFAM" id="SSF55060">
    <property type="entry name" value="GHMP Kinase, C-terminal domain"/>
    <property type="match status" value="1"/>
</dbReference>
<sequence>MGYDGLVTNIDSIIYTITAKLSLDSPAGVWVSSTDMILTTPANSQKVDWSASEDSAYIFAVPASESYAKNHGVIKLNTEGFVEDIFYKPVPTHMKQCTLPDGKVSLVCGVIFFPSRIAEKLLSCHVCPPLDACTYMGLDSGVKPIQMSLFFDFILPMAGSKDEEDFISGERSKAYDNSLCPHWSEAELQVRRTARAALWNQFRGLRLKGVLLKDARHDYQTVNAGMHLRHLVNCPVRDEDSHFSWSNTTHCFIEEGCQLMENCHTINSIVGSGVEVTGKSSVILHSHLECKMNIAKDSYLMNIDKEASEELENLSLPDSVFLQGFNLCLGHSPSIKTKVYTVMGKFDTIMIPYVKGTSTFCNNPWVVFLTRTGVDRDDLWATHLSDYERTLYNAKLFPVMACQNSIGMKEALWLLNGEKDEAMLQRWRSSWRLSLEEIMSNIDLSTEFQWRRKMFLEVGRRKVEDVLMNIRNQGILPFLKCTVIEGCAQQMLDTLDAIACKCNSAGIAARCLACIADVLGTMAGGKGGLRSGPGGNKTWTDAFQLLEAGKMQDGIRSLANHRSQWLDRPDRLMRAARHYEGATQILIRHAIMLARQFIKTSPCDLPAMDKWVTALCPSRIDLSGGWTDTPPVTYEFGGAVVDAAILLDGETKIGAKVKRIPEPKLVLVLAKESGGTEIVCEELKDLANFTNPQAPGALLKAAFVCAEVVTFPSTQSLKDQLEQRYGGGFVLHTWADLPHGSGLGTSSILAGGVMAALWRASGKTYDQDSLIHAVLHLEQMLTTGGGWQDQVGGLTPRINIGRTRPGLPCKVEISAVPISDENQEYFNQHFILVYTGKTRLARNLLQDVIRNWYARQPLIVQNCQQLIDNAEECARAIQRGDFVKVGQCMNTYWSQKKIMAPGSEPRIVSQMMAALKPIVHGQVLAGAGGGGFMYVLTKEPNQATNIREIIAGIEGTQDVTVHEVKLDTQGLQLEVEE</sequence>
<dbReference type="OrthoDB" id="271303at2759"/>
<dbReference type="InterPro" id="IPR012887">
    <property type="entry name" value="GDP_fucose_pyrophosphorylase"/>
</dbReference>
<keyword evidence="4" id="KW-0067">ATP-binding</keyword>
<dbReference type="GO" id="GO:0050201">
    <property type="term" value="F:fucokinase activity"/>
    <property type="evidence" value="ECO:0000318"/>
    <property type="project" value="GO_Central"/>
</dbReference>
<proteinExistence type="inferred from homology"/>
<evidence type="ECO:0000256" key="2">
    <source>
        <dbReference type="ARBA" id="ARBA00022741"/>
    </source>
</evidence>
<evidence type="ECO:0000256" key="5">
    <source>
        <dbReference type="ARBA" id="ARBA00038121"/>
    </source>
</evidence>
<evidence type="ECO:0000256" key="3">
    <source>
        <dbReference type="ARBA" id="ARBA00022777"/>
    </source>
</evidence>
<dbReference type="KEGG" id="spu:100892878"/>
<feature type="domain" description="GHMP kinase C-terminal" evidence="8">
    <location>
        <begin position="875"/>
        <end position="950"/>
    </location>
</feature>
<dbReference type="OMA" id="QRWREAW"/>
<evidence type="ECO:0000259" key="6">
    <source>
        <dbReference type="Pfam" id="PF00288"/>
    </source>
</evidence>
<evidence type="ECO:0000313" key="10">
    <source>
        <dbReference type="Proteomes" id="UP000007110"/>
    </source>
</evidence>
<dbReference type="PRINTS" id="PR00959">
    <property type="entry name" value="MEVGALKINASE"/>
</dbReference>
<evidence type="ECO:0000256" key="1">
    <source>
        <dbReference type="ARBA" id="ARBA00022679"/>
    </source>
</evidence>
<reference evidence="9" key="2">
    <citation type="submission" date="2021-01" db="UniProtKB">
        <authorList>
            <consortium name="EnsemblMetazoa"/>
        </authorList>
    </citation>
    <scope>IDENTIFICATION</scope>
</reference>
<dbReference type="GO" id="GO:0042352">
    <property type="term" value="P:GDP-L-fucose salvage"/>
    <property type="evidence" value="ECO:0000318"/>
    <property type="project" value="GO_Central"/>
</dbReference>
<feature type="domain" description="GDP-fucose pyrophosphorylase" evidence="7">
    <location>
        <begin position="6"/>
        <end position="400"/>
    </location>
</feature>
<name>A0A7M7STW7_STRPU</name>
<dbReference type="Pfam" id="PF08544">
    <property type="entry name" value="GHMP_kinases_C"/>
    <property type="match status" value="1"/>
</dbReference>
<evidence type="ECO:0000259" key="8">
    <source>
        <dbReference type="Pfam" id="PF08544"/>
    </source>
</evidence>
<evidence type="ECO:0008006" key="11">
    <source>
        <dbReference type="Google" id="ProtNLM"/>
    </source>
</evidence>
<dbReference type="InterPro" id="IPR052203">
    <property type="entry name" value="GHMP_Kinase-Related"/>
</dbReference>
<evidence type="ECO:0000313" key="9">
    <source>
        <dbReference type="EnsemblMetazoa" id="XP_030831117"/>
    </source>
</evidence>
<comment type="similarity">
    <text evidence="5">Belongs to the GHMP kinase family.</text>
</comment>
<dbReference type="InterPro" id="IPR020568">
    <property type="entry name" value="Ribosomal_Su5_D2-typ_SF"/>
</dbReference>
<dbReference type="InParanoid" id="A0A7M7STW7"/>
<dbReference type="GO" id="GO:0005524">
    <property type="term" value="F:ATP binding"/>
    <property type="evidence" value="ECO:0007669"/>
    <property type="project" value="UniProtKB-KW"/>
</dbReference>
<dbReference type="AlphaFoldDB" id="A0A7M7STW7"/>
<dbReference type="PANTHER" id="PTHR32463:SF0">
    <property type="entry name" value="L-FUCOSE KINASE"/>
    <property type="match status" value="1"/>
</dbReference>
<keyword evidence="10" id="KW-1185">Reference proteome</keyword>
<accession>A0A7M7STW7</accession>
<dbReference type="Gene3D" id="3.30.230.120">
    <property type="match status" value="1"/>
</dbReference>
<dbReference type="InterPro" id="IPR013750">
    <property type="entry name" value="GHMP_kinase_C_dom"/>
</dbReference>
<dbReference type="RefSeq" id="XP_030831117.1">
    <property type="nucleotide sequence ID" value="XM_030975257.1"/>
</dbReference>
<evidence type="ECO:0000259" key="7">
    <source>
        <dbReference type="Pfam" id="PF07959"/>
    </source>
</evidence>
<dbReference type="GeneID" id="100892878"/>
<dbReference type="Pfam" id="PF07959">
    <property type="entry name" value="Fucose_pyrophosphorylase"/>
    <property type="match status" value="1"/>
</dbReference>
<dbReference type="Proteomes" id="UP000007110">
    <property type="component" value="Unassembled WGS sequence"/>
</dbReference>
<dbReference type="InterPro" id="IPR036554">
    <property type="entry name" value="GHMP_kinase_C_sf"/>
</dbReference>
<feature type="domain" description="GHMP kinase N-terminal" evidence="6">
    <location>
        <begin position="720"/>
        <end position="791"/>
    </location>
</feature>
<evidence type="ECO:0000256" key="4">
    <source>
        <dbReference type="ARBA" id="ARBA00022840"/>
    </source>
</evidence>
<dbReference type="InterPro" id="IPR006204">
    <property type="entry name" value="GHMP_kinase_N_dom"/>
</dbReference>